<dbReference type="RefSeq" id="WP_095673905.1">
    <property type="nucleotide sequence ID" value="NZ_CP016773.1"/>
</dbReference>
<sequence>MTQFIDMLLIGIGAGSIYALMAIAMVLVWRSTRVINFAQAGMALLSTYIGFELVQRTGNFWIALPLAMILGALFSALVEILLIRTLIKHSTTGPVAGIVPIIATLGLLGFIRATIGFIWGNQDIQIQPPLSKVGFKIGEDTIALSPMNLLVLLTVIGMVLILGFIFQKTSLGLSLRASAYSPEIAQLAGIRVGAIRTIGWAIAGAAGAAAGLLQTVNGTGAVSPDSLEFSLLLTFGFIAAVIGGLESLPGAVLGAVVLGLVLAVVQIYISGTLVFIVAFALLLLVLLIRPQGFIGAKAGRRA</sequence>
<keyword evidence="11" id="KW-1185">Reference proteome</keyword>
<dbReference type="OrthoDB" id="9807115at2"/>
<keyword evidence="2" id="KW-0813">Transport</keyword>
<name>A0A249KHP7_9ACTN</name>
<dbReference type="Proteomes" id="UP000217215">
    <property type="component" value="Chromosome"/>
</dbReference>
<evidence type="ECO:0000256" key="8">
    <source>
        <dbReference type="ARBA" id="ARBA00037998"/>
    </source>
</evidence>
<reference evidence="10 11" key="1">
    <citation type="submission" date="2016-07" db="EMBL/GenBank/DDBJ databases">
        <title>High microdiversification within the ubiquitous acI lineage of Actinobacteria.</title>
        <authorList>
            <person name="Neuenschwander S.M."/>
            <person name="Salcher M."/>
            <person name="Ghai R."/>
            <person name="Pernthaler J."/>
        </authorList>
    </citation>
    <scope>NUCLEOTIDE SEQUENCE [LARGE SCALE GENOMIC DNA]</scope>
    <source>
        <strain evidence="10">MMS-IA-56</strain>
    </source>
</reference>
<dbReference type="CDD" id="cd06582">
    <property type="entry name" value="TM_PBP1_LivH_like"/>
    <property type="match status" value="1"/>
</dbReference>
<accession>A0A249KHP7</accession>
<keyword evidence="7 9" id="KW-0472">Membrane</keyword>
<dbReference type="Pfam" id="PF02653">
    <property type="entry name" value="BPD_transp_2"/>
    <property type="match status" value="1"/>
</dbReference>
<dbReference type="InterPro" id="IPR001851">
    <property type="entry name" value="ABC_transp_permease"/>
</dbReference>
<feature type="transmembrane region" description="Helical" evidence="9">
    <location>
        <begin position="95"/>
        <end position="119"/>
    </location>
</feature>
<comment type="subcellular location">
    <subcellularLocation>
        <location evidence="1">Cell membrane</location>
        <topology evidence="1">Multi-pass membrane protein</topology>
    </subcellularLocation>
</comment>
<keyword evidence="6 9" id="KW-1133">Transmembrane helix</keyword>
<dbReference type="GO" id="GO:0006865">
    <property type="term" value="P:amino acid transport"/>
    <property type="evidence" value="ECO:0007669"/>
    <property type="project" value="UniProtKB-KW"/>
</dbReference>
<evidence type="ECO:0000256" key="6">
    <source>
        <dbReference type="ARBA" id="ARBA00022989"/>
    </source>
</evidence>
<protein>
    <submittedName>
        <fullName evidence="10">Branched-chain amino acid transport system permease protein</fullName>
    </submittedName>
</protein>
<feature type="transmembrane region" description="Helical" evidence="9">
    <location>
        <begin position="147"/>
        <end position="166"/>
    </location>
</feature>
<evidence type="ECO:0000256" key="4">
    <source>
        <dbReference type="ARBA" id="ARBA00022692"/>
    </source>
</evidence>
<dbReference type="PANTHER" id="PTHR11795">
    <property type="entry name" value="BRANCHED-CHAIN AMINO ACID TRANSPORT SYSTEM PERMEASE PROTEIN LIVH"/>
    <property type="match status" value="1"/>
</dbReference>
<evidence type="ECO:0000256" key="5">
    <source>
        <dbReference type="ARBA" id="ARBA00022970"/>
    </source>
</evidence>
<dbReference type="AlphaFoldDB" id="A0A249KHP7"/>
<organism evidence="10 11">
    <name type="scientific">Candidatus Planktophila sulfonica</name>
    <dbReference type="NCBI Taxonomy" id="1884904"/>
    <lineage>
        <taxon>Bacteria</taxon>
        <taxon>Bacillati</taxon>
        <taxon>Actinomycetota</taxon>
        <taxon>Actinomycetes</taxon>
        <taxon>Candidatus Nanopelagicales</taxon>
        <taxon>Candidatus Nanopelagicaceae</taxon>
        <taxon>Candidatus Planktophila</taxon>
    </lineage>
</organism>
<evidence type="ECO:0000313" key="10">
    <source>
        <dbReference type="EMBL" id="ASY16322.1"/>
    </source>
</evidence>
<keyword evidence="3" id="KW-1003">Cell membrane</keyword>
<evidence type="ECO:0000313" key="11">
    <source>
        <dbReference type="Proteomes" id="UP000217215"/>
    </source>
</evidence>
<feature type="transmembrane region" description="Helical" evidence="9">
    <location>
        <begin position="231"/>
        <end position="261"/>
    </location>
</feature>
<keyword evidence="5" id="KW-0029">Amino-acid transport</keyword>
<evidence type="ECO:0000256" key="7">
    <source>
        <dbReference type="ARBA" id="ARBA00023136"/>
    </source>
</evidence>
<dbReference type="GO" id="GO:0005886">
    <property type="term" value="C:plasma membrane"/>
    <property type="evidence" value="ECO:0007669"/>
    <property type="project" value="UniProtKB-SubCell"/>
</dbReference>
<dbReference type="KEGG" id="psuf:A1sIA56_05390"/>
<comment type="similarity">
    <text evidence="8">Belongs to the binding-protein-dependent transport system permease family. LivHM subfamily.</text>
</comment>
<proteinExistence type="inferred from homology"/>
<feature type="transmembrane region" description="Helical" evidence="9">
    <location>
        <begin position="60"/>
        <end position="83"/>
    </location>
</feature>
<keyword evidence="4 9" id="KW-0812">Transmembrane</keyword>
<dbReference type="GO" id="GO:0022857">
    <property type="term" value="F:transmembrane transporter activity"/>
    <property type="evidence" value="ECO:0007669"/>
    <property type="project" value="InterPro"/>
</dbReference>
<feature type="transmembrane region" description="Helical" evidence="9">
    <location>
        <begin position="267"/>
        <end position="288"/>
    </location>
</feature>
<feature type="transmembrane region" description="Helical" evidence="9">
    <location>
        <begin position="6"/>
        <end position="27"/>
    </location>
</feature>
<evidence type="ECO:0000256" key="1">
    <source>
        <dbReference type="ARBA" id="ARBA00004651"/>
    </source>
</evidence>
<evidence type="ECO:0000256" key="2">
    <source>
        <dbReference type="ARBA" id="ARBA00022448"/>
    </source>
</evidence>
<evidence type="ECO:0000256" key="9">
    <source>
        <dbReference type="SAM" id="Phobius"/>
    </source>
</evidence>
<dbReference type="InterPro" id="IPR052157">
    <property type="entry name" value="BCAA_transport_permease"/>
</dbReference>
<dbReference type="EMBL" id="CP016773">
    <property type="protein sequence ID" value="ASY16322.1"/>
    <property type="molecule type" value="Genomic_DNA"/>
</dbReference>
<gene>
    <name evidence="10" type="ORF">A1sIA56_05390</name>
</gene>
<dbReference type="PANTHER" id="PTHR11795:SF451">
    <property type="entry name" value="ABC TRANSPORTER PERMEASE PROTEIN"/>
    <property type="match status" value="1"/>
</dbReference>
<evidence type="ECO:0000256" key="3">
    <source>
        <dbReference type="ARBA" id="ARBA00022475"/>
    </source>
</evidence>